<evidence type="ECO:0000256" key="5">
    <source>
        <dbReference type="SAM" id="Phobius"/>
    </source>
</evidence>
<dbReference type="Pfam" id="PF00654">
    <property type="entry name" value="Voltage_CLC"/>
    <property type="match status" value="1"/>
</dbReference>
<evidence type="ECO:0008006" key="7">
    <source>
        <dbReference type="Google" id="ProtNLM"/>
    </source>
</evidence>
<dbReference type="GO" id="GO:0016020">
    <property type="term" value="C:membrane"/>
    <property type="evidence" value="ECO:0007669"/>
    <property type="project" value="UniProtKB-SubCell"/>
</dbReference>
<dbReference type="InterPro" id="IPR014743">
    <property type="entry name" value="Cl-channel_core"/>
</dbReference>
<evidence type="ECO:0000313" key="6">
    <source>
        <dbReference type="EMBL" id="MPM99509.1"/>
    </source>
</evidence>
<keyword evidence="2 5" id="KW-0812">Transmembrane</keyword>
<protein>
    <recommendedName>
        <fullName evidence="7">Voltage-gated ClC-type chloride channel ClcB</fullName>
    </recommendedName>
</protein>
<evidence type="ECO:0000256" key="2">
    <source>
        <dbReference type="ARBA" id="ARBA00022692"/>
    </source>
</evidence>
<evidence type="ECO:0000256" key="4">
    <source>
        <dbReference type="ARBA" id="ARBA00023136"/>
    </source>
</evidence>
<dbReference type="SUPFAM" id="SSF81340">
    <property type="entry name" value="Clc chloride channel"/>
    <property type="match status" value="1"/>
</dbReference>
<dbReference type="GO" id="GO:0015108">
    <property type="term" value="F:chloride transmembrane transporter activity"/>
    <property type="evidence" value="ECO:0007669"/>
    <property type="project" value="InterPro"/>
</dbReference>
<feature type="transmembrane region" description="Helical" evidence="5">
    <location>
        <begin position="40"/>
        <end position="64"/>
    </location>
</feature>
<dbReference type="AlphaFoldDB" id="A0A645EDU0"/>
<keyword evidence="3 5" id="KW-1133">Transmembrane helix</keyword>
<gene>
    <name evidence="6" type="ORF">SDC9_146701</name>
</gene>
<proteinExistence type="predicted"/>
<comment type="subcellular location">
    <subcellularLocation>
        <location evidence="1">Membrane</location>
        <topology evidence="1">Multi-pass membrane protein</topology>
    </subcellularLocation>
</comment>
<keyword evidence="4 5" id="KW-0472">Membrane</keyword>
<sequence>MAGPLLGLPASFAAALSMAALFCGVTNCPIASLLLSFEFFGGAGLAYYALCCAVSYMLSGYGGLYSAQMIVHSKCRPEARIEYPPGGILIGKGGELR</sequence>
<dbReference type="InterPro" id="IPR001807">
    <property type="entry name" value="ClC"/>
</dbReference>
<accession>A0A645EDU0</accession>
<name>A0A645EDU0_9ZZZZ</name>
<dbReference type="EMBL" id="VSSQ01045598">
    <property type="protein sequence ID" value="MPM99509.1"/>
    <property type="molecule type" value="Genomic_DNA"/>
</dbReference>
<evidence type="ECO:0000256" key="1">
    <source>
        <dbReference type="ARBA" id="ARBA00004141"/>
    </source>
</evidence>
<reference evidence="6" key="1">
    <citation type="submission" date="2019-08" db="EMBL/GenBank/DDBJ databases">
        <authorList>
            <person name="Kucharzyk K."/>
            <person name="Murdoch R.W."/>
            <person name="Higgins S."/>
            <person name="Loffler F."/>
        </authorList>
    </citation>
    <scope>NUCLEOTIDE SEQUENCE</scope>
</reference>
<organism evidence="6">
    <name type="scientific">bioreactor metagenome</name>
    <dbReference type="NCBI Taxonomy" id="1076179"/>
    <lineage>
        <taxon>unclassified sequences</taxon>
        <taxon>metagenomes</taxon>
        <taxon>ecological metagenomes</taxon>
    </lineage>
</organism>
<evidence type="ECO:0000256" key="3">
    <source>
        <dbReference type="ARBA" id="ARBA00022989"/>
    </source>
</evidence>
<comment type="caution">
    <text evidence="6">The sequence shown here is derived from an EMBL/GenBank/DDBJ whole genome shotgun (WGS) entry which is preliminary data.</text>
</comment>
<dbReference type="Gene3D" id="1.10.3080.10">
    <property type="entry name" value="Clc chloride channel"/>
    <property type="match status" value="1"/>
</dbReference>